<protein>
    <submittedName>
        <fullName evidence="1">Uncharacterized protein</fullName>
    </submittedName>
</protein>
<organism evidence="1 2">
    <name type="scientific">Microbacterium phage Ariadne</name>
    <dbReference type="NCBI Taxonomy" id="2656546"/>
    <lineage>
        <taxon>Viruses</taxon>
        <taxon>Duplodnaviria</taxon>
        <taxon>Heunggongvirae</taxon>
        <taxon>Uroviricota</taxon>
        <taxon>Caudoviricetes</taxon>
        <taxon>Hodgkinviridae</taxon>
        <taxon>Metamorphoovirus</taxon>
        <taxon>Metamorphoovirus ariadne</taxon>
    </lineage>
</organism>
<sequence>MSNVTRKHLRGVLESMDRLGEPDAAARLDQAVMLATCQVPENMVMVMAKIASQGYVGAEQLAMLGGMGYPTRIFGPNRG</sequence>
<dbReference type="RefSeq" id="YP_010751936.1">
    <property type="nucleotide sequence ID" value="NC_073374.1"/>
</dbReference>
<dbReference type="KEGG" id="vg:80005607"/>
<dbReference type="GeneID" id="80005607"/>
<accession>A0A649VCH7</accession>
<dbReference type="Proteomes" id="UP000424003">
    <property type="component" value="Segment"/>
</dbReference>
<gene>
    <name evidence="1" type="primary">100</name>
    <name evidence="1" type="ORF">PBI_ARIADNE_100</name>
</gene>
<evidence type="ECO:0000313" key="1">
    <source>
        <dbReference type="EMBL" id="QGJ89503.1"/>
    </source>
</evidence>
<keyword evidence="2" id="KW-1185">Reference proteome</keyword>
<proteinExistence type="predicted"/>
<reference evidence="1 2" key="1">
    <citation type="submission" date="2019-10" db="EMBL/GenBank/DDBJ databases">
        <authorList>
            <person name="Mahalingam V.A."/>
            <person name="Aull H.A."/>
            <person name="Garlena R.A."/>
            <person name="Russell D.A."/>
            <person name="Pope W.H."/>
            <person name="Jacobs-Sera D."/>
            <person name="Hatfull G.F."/>
        </authorList>
    </citation>
    <scope>NUCLEOTIDE SEQUENCE [LARGE SCALE GENOMIC DNA]</scope>
</reference>
<dbReference type="EMBL" id="MN585986">
    <property type="protein sequence ID" value="QGJ89503.1"/>
    <property type="molecule type" value="Genomic_DNA"/>
</dbReference>
<evidence type="ECO:0000313" key="2">
    <source>
        <dbReference type="Proteomes" id="UP000424003"/>
    </source>
</evidence>
<name>A0A649VCH7_9CAUD</name>